<proteinExistence type="predicted"/>
<evidence type="ECO:0000313" key="2">
    <source>
        <dbReference type="Proteomes" id="UP000054107"/>
    </source>
</evidence>
<name>A0A0B7MWV2_9FUNG</name>
<dbReference type="EMBL" id="LN724412">
    <property type="protein sequence ID" value="CEP10521.1"/>
    <property type="molecule type" value="Genomic_DNA"/>
</dbReference>
<gene>
    <name evidence="1" type="primary">PARPA_04237.1 scaffold 12477</name>
</gene>
<dbReference type="AlphaFoldDB" id="A0A0B7MWV2"/>
<reference evidence="1 2" key="1">
    <citation type="submission" date="2014-09" db="EMBL/GenBank/DDBJ databases">
        <authorList>
            <person name="Ellenberger Sabrina"/>
        </authorList>
    </citation>
    <scope>NUCLEOTIDE SEQUENCE [LARGE SCALE GENOMIC DNA]</scope>
    <source>
        <strain evidence="1 2">CBS 412.66</strain>
    </source>
</reference>
<protein>
    <submittedName>
        <fullName evidence="1">Uncharacterized protein</fullName>
    </submittedName>
</protein>
<sequence>MDENDEDKDEYEVEGRIISAAKIVVKDADDVPVVHVNSSPHDKILFPATFYQFASPRLQKRITAVLSLASTQIW</sequence>
<accession>A0A0B7MWV2</accession>
<evidence type="ECO:0000313" key="1">
    <source>
        <dbReference type="EMBL" id="CEP10521.1"/>
    </source>
</evidence>
<dbReference type="Proteomes" id="UP000054107">
    <property type="component" value="Unassembled WGS sequence"/>
</dbReference>
<keyword evidence="2" id="KW-1185">Reference proteome</keyword>
<organism evidence="1 2">
    <name type="scientific">Parasitella parasitica</name>
    <dbReference type="NCBI Taxonomy" id="35722"/>
    <lineage>
        <taxon>Eukaryota</taxon>
        <taxon>Fungi</taxon>
        <taxon>Fungi incertae sedis</taxon>
        <taxon>Mucoromycota</taxon>
        <taxon>Mucoromycotina</taxon>
        <taxon>Mucoromycetes</taxon>
        <taxon>Mucorales</taxon>
        <taxon>Mucorineae</taxon>
        <taxon>Mucoraceae</taxon>
        <taxon>Parasitella</taxon>
    </lineage>
</organism>